<protein>
    <submittedName>
        <fullName evidence="2">Uncharacterized protein</fullName>
    </submittedName>
</protein>
<proteinExistence type="predicted"/>
<name>A0A4Z2H7V1_9TELE</name>
<dbReference type="EMBL" id="SRLO01000326">
    <property type="protein sequence ID" value="TNN60842.1"/>
    <property type="molecule type" value="Genomic_DNA"/>
</dbReference>
<evidence type="ECO:0000256" key="1">
    <source>
        <dbReference type="SAM" id="MobiDB-lite"/>
    </source>
</evidence>
<sequence>MRLNLTKYEISESLWQGRDHVRLSRVRLSNHTDNPASCLVENVINMMKRLTCVLAPPAHSNNTMPSQNSAQQATDVPVTDRPTPTRQPASQPASQAGRQSAFPFLWRQMRNNLPCGKAKHQA</sequence>
<feature type="region of interest" description="Disordered" evidence="1">
    <location>
        <begin position="56"/>
        <end position="103"/>
    </location>
</feature>
<organism evidence="2 3">
    <name type="scientific">Liparis tanakae</name>
    <name type="common">Tanaka's snailfish</name>
    <dbReference type="NCBI Taxonomy" id="230148"/>
    <lineage>
        <taxon>Eukaryota</taxon>
        <taxon>Metazoa</taxon>
        <taxon>Chordata</taxon>
        <taxon>Craniata</taxon>
        <taxon>Vertebrata</taxon>
        <taxon>Euteleostomi</taxon>
        <taxon>Actinopterygii</taxon>
        <taxon>Neopterygii</taxon>
        <taxon>Teleostei</taxon>
        <taxon>Neoteleostei</taxon>
        <taxon>Acanthomorphata</taxon>
        <taxon>Eupercaria</taxon>
        <taxon>Perciformes</taxon>
        <taxon>Cottioidei</taxon>
        <taxon>Cottales</taxon>
        <taxon>Liparidae</taxon>
        <taxon>Liparis</taxon>
    </lineage>
</organism>
<feature type="compositionally biased region" description="Polar residues" evidence="1">
    <location>
        <begin position="89"/>
        <end position="98"/>
    </location>
</feature>
<reference evidence="2 3" key="1">
    <citation type="submission" date="2019-03" db="EMBL/GenBank/DDBJ databases">
        <title>First draft genome of Liparis tanakae, snailfish: a comprehensive survey of snailfish specific genes.</title>
        <authorList>
            <person name="Kim W."/>
            <person name="Song I."/>
            <person name="Jeong J.-H."/>
            <person name="Kim D."/>
            <person name="Kim S."/>
            <person name="Ryu S."/>
            <person name="Song J.Y."/>
            <person name="Lee S.K."/>
        </authorList>
    </citation>
    <scope>NUCLEOTIDE SEQUENCE [LARGE SCALE GENOMIC DNA]</scope>
    <source>
        <tissue evidence="2">Muscle</tissue>
    </source>
</reference>
<gene>
    <name evidence="2" type="ORF">EYF80_028939</name>
</gene>
<evidence type="ECO:0000313" key="3">
    <source>
        <dbReference type="Proteomes" id="UP000314294"/>
    </source>
</evidence>
<feature type="compositionally biased region" description="Polar residues" evidence="1">
    <location>
        <begin position="59"/>
        <end position="73"/>
    </location>
</feature>
<feature type="compositionally biased region" description="Low complexity" evidence="1">
    <location>
        <begin position="74"/>
        <end position="88"/>
    </location>
</feature>
<keyword evidence="3" id="KW-1185">Reference proteome</keyword>
<dbReference type="AlphaFoldDB" id="A0A4Z2H7V1"/>
<evidence type="ECO:0000313" key="2">
    <source>
        <dbReference type="EMBL" id="TNN60842.1"/>
    </source>
</evidence>
<comment type="caution">
    <text evidence="2">The sequence shown here is derived from an EMBL/GenBank/DDBJ whole genome shotgun (WGS) entry which is preliminary data.</text>
</comment>
<dbReference type="Proteomes" id="UP000314294">
    <property type="component" value="Unassembled WGS sequence"/>
</dbReference>
<accession>A0A4Z2H7V1</accession>